<proteinExistence type="predicted"/>
<evidence type="ECO:0000313" key="2">
    <source>
        <dbReference type="Proteomes" id="UP000288024"/>
    </source>
</evidence>
<evidence type="ECO:0000313" key="1">
    <source>
        <dbReference type="EMBL" id="RVT58914.1"/>
    </source>
</evidence>
<protein>
    <submittedName>
        <fullName evidence="1">Uncharacterized protein</fullName>
    </submittedName>
</protein>
<comment type="caution">
    <text evidence="1">The sequence shown here is derived from an EMBL/GenBank/DDBJ whole genome shotgun (WGS) entry which is preliminary data.</text>
</comment>
<dbReference type="EMBL" id="RZTZ01000011">
    <property type="protein sequence ID" value="RVT58914.1"/>
    <property type="molecule type" value="Genomic_DNA"/>
</dbReference>
<keyword evidence="2" id="KW-1185">Reference proteome</keyword>
<dbReference type="SUPFAM" id="SSF63829">
    <property type="entry name" value="Calcium-dependent phosphotriesterase"/>
    <property type="match status" value="1"/>
</dbReference>
<dbReference type="Proteomes" id="UP000288024">
    <property type="component" value="Unassembled WGS sequence"/>
</dbReference>
<dbReference type="AlphaFoldDB" id="A0A437K6S2"/>
<sequence length="283" mass="32747">MQKWMDLTINKNYVNGQITNDGTLVLIETELQELEYIQWPAPKRNWTIRIIKEDRDEAIELKNVPLLPSMVDFFSDGTILIVQSRCNGDGENLGRNARRYNPNGQLISAFTLGDGINDVQIDETDTIWVSYFDEGVFGDYTYGEPMGSDGLVAYSIEGQKLWGAGHYEIAECYALNVVHSKEVYFYYYDDFHLVQLNDQQEVARFLVEGDDTFQQFILDQQSLIVQVDSYTMMRYKIRNRTITPADNLYLIDEHGKRISGQVFMRGKYLYAFGKNGLYKKTFS</sequence>
<accession>A0A437K6S2</accession>
<name>A0A437K6S2_9BACI</name>
<organism evidence="1 2">
    <name type="scientific">Niallia taxi</name>
    <dbReference type="NCBI Taxonomy" id="2499688"/>
    <lineage>
        <taxon>Bacteria</taxon>
        <taxon>Bacillati</taxon>
        <taxon>Bacillota</taxon>
        <taxon>Bacilli</taxon>
        <taxon>Bacillales</taxon>
        <taxon>Bacillaceae</taxon>
        <taxon>Niallia</taxon>
    </lineage>
</organism>
<gene>
    <name evidence="1" type="ORF">EM808_21035</name>
</gene>
<reference evidence="1 2" key="1">
    <citation type="submission" date="2019-01" db="EMBL/GenBank/DDBJ databases">
        <title>Bacillus sp. M5HDSG1-1, whole genome shotgun sequence.</title>
        <authorList>
            <person name="Tuo L."/>
        </authorList>
    </citation>
    <scope>NUCLEOTIDE SEQUENCE [LARGE SCALE GENOMIC DNA]</scope>
    <source>
        <strain evidence="1 2">M5HDSG1-1</strain>
    </source>
</reference>